<dbReference type="Proteomes" id="UP000887572">
    <property type="component" value="Unplaced"/>
</dbReference>
<reference evidence="7" key="1">
    <citation type="submission" date="2022-11" db="UniProtKB">
        <authorList>
            <consortium name="WormBaseParasite"/>
        </authorList>
    </citation>
    <scope>IDENTIFICATION</scope>
</reference>
<dbReference type="GO" id="GO:0061630">
    <property type="term" value="F:ubiquitin protein ligase activity"/>
    <property type="evidence" value="ECO:0007669"/>
    <property type="project" value="TreeGrafter"/>
</dbReference>
<dbReference type="Pfam" id="PF13639">
    <property type="entry name" value="zf-RING_2"/>
    <property type="match status" value="1"/>
</dbReference>
<evidence type="ECO:0000256" key="3">
    <source>
        <dbReference type="ARBA" id="ARBA00022833"/>
    </source>
</evidence>
<dbReference type="GO" id="GO:0006511">
    <property type="term" value="P:ubiquitin-dependent protein catabolic process"/>
    <property type="evidence" value="ECO:0007669"/>
    <property type="project" value="TreeGrafter"/>
</dbReference>
<dbReference type="WBParaSite" id="Gr19_v10_g14924.t1">
    <property type="protein sequence ID" value="Gr19_v10_g14924.t1"/>
    <property type="gene ID" value="Gr19_v10_g14924"/>
</dbReference>
<keyword evidence="6" id="KW-1185">Reference proteome</keyword>
<dbReference type="InterPro" id="IPR013083">
    <property type="entry name" value="Znf_RING/FYVE/PHD"/>
</dbReference>
<organism evidence="6 7">
    <name type="scientific">Globodera rostochiensis</name>
    <name type="common">Golden nematode worm</name>
    <name type="synonym">Heterodera rostochiensis</name>
    <dbReference type="NCBI Taxonomy" id="31243"/>
    <lineage>
        <taxon>Eukaryota</taxon>
        <taxon>Metazoa</taxon>
        <taxon>Ecdysozoa</taxon>
        <taxon>Nematoda</taxon>
        <taxon>Chromadorea</taxon>
        <taxon>Rhabditida</taxon>
        <taxon>Tylenchina</taxon>
        <taxon>Tylenchomorpha</taxon>
        <taxon>Tylenchoidea</taxon>
        <taxon>Heteroderidae</taxon>
        <taxon>Heteroderinae</taxon>
        <taxon>Globodera</taxon>
    </lineage>
</organism>
<dbReference type="PANTHER" id="PTHR45931:SF3">
    <property type="entry name" value="RING ZINC FINGER-CONTAINING PROTEIN"/>
    <property type="match status" value="1"/>
</dbReference>
<keyword evidence="3" id="KW-0862">Zinc</keyword>
<accession>A0A914HAZ8</accession>
<sequence length="219" mass="24253">MCNLSDSFFNRNFETTKSALAMKVGESVVCRMGGDTSITSTNGSFSLLNVLVTLLGIANGAGTSAGKQKDASGKQPMQVDGAVQEKLNVNECAICLEEIETGEIQLRTLPCAHVFHQCCIQPWLIEHNTCPKCRNQISNEEDTPEEYLNRNLGNRQNINMEINDGNSVQLITYGDLNIHVLERSNGRIAINGHPISNEAWTSQMRDASEMKAWQMRDVF</sequence>
<keyword evidence="1" id="KW-0479">Metal-binding</keyword>
<dbReference type="PANTHER" id="PTHR45931">
    <property type="entry name" value="SI:CH211-59O9.10"/>
    <property type="match status" value="1"/>
</dbReference>
<protein>
    <submittedName>
        <fullName evidence="7">RING-type domain-containing protein</fullName>
    </submittedName>
</protein>
<proteinExistence type="predicted"/>
<dbReference type="InterPro" id="IPR001841">
    <property type="entry name" value="Znf_RING"/>
</dbReference>
<evidence type="ECO:0000256" key="4">
    <source>
        <dbReference type="PROSITE-ProRule" id="PRU00175"/>
    </source>
</evidence>
<dbReference type="GO" id="GO:0008270">
    <property type="term" value="F:zinc ion binding"/>
    <property type="evidence" value="ECO:0007669"/>
    <property type="project" value="UniProtKB-KW"/>
</dbReference>
<keyword evidence="2 4" id="KW-0863">Zinc-finger</keyword>
<dbReference type="CDD" id="cd16454">
    <property type="entry name" value="RING-H2_PA-TM-RING"/>
    <property type="match status" value="1"/>
</dbReference>
<feature type="domain" description="RING-type" evidence="5">
    <location>
        <begin position="92"/>
        <end position="134"/>
    </location>
</feature>
<dbReference type="Gene3D" id="3.30.40.10">
    <property type="entry name" value="Zinc/RING finger domain, C3HC4 (zinc finger)"/>
    <property type="match status" value="1"/>
</dbReference>
<evidence type="ECO:0000313" key="6">
    <source>
        <dbReference type="Proteomes" id="UP000887572"/>
    </source>
</evidence>
<dbReference type="PROSITE" id="PS50089">
    <property type="entry name" value="ZF_RING_2"/>
    <property type="match status" value="1"/>
</dbReference>
<evidence type="ECO:0000256" key="1">
    <source>
        <dbReference type="ARBA" id="ARBA00022723"/>
    </source>
</evidence>
<name>A0A914HAZ8_GLORO</name>
<dbReference type="AlphaFoldDB" id="A0A914HAZ8"/>
<dbReference type="SUPFAM" id="SSF57850">
    <property type="entry name" value="RING/U-box"/>
    <property type="match status" value="1"/>
</dbReference>
<evidence type="ECO:0000256" key="2">
    <source>
        <dbReference type="ARBA" id="ARBA00022771"/>
    </source>
</evidence>
<dbReference type="GO" id="GO:0005634">
    <property type="term" value="C:nucleus"/>
    <property type="evidence" value="ECO:0007669"/>
    <property type="project" value="TreeGrafter"/>
</dbReference>
<dbReference type="InterPro" id="IPR051834">
    <property type="entry name" value="RING_finger_E3_ligase"/>
</dbReference>
<dbReference type="SMART" id="SM00184">
    <property type="entry name" value="RING"/>
    <property type="match status" value="1"/>
</dbReference>
<evidence type="ECO:0000313" key="7">
    <source>
        <dbReference type="WBParaSite" id="Gr19_v10_g14924.t1"/>
    </source>
</evidence>
<evidence type="ECO:0000259" key="5">
    <source>
        <dbReference type="PROSITE" id="PS50089"/>
    </source>
</evidence>